<dbReference type="InterPro" id="IPR044859">
    <property type="entry name" value="Allene_oxi_cyc_Dirigent"/>
</dbReference>
<dbReference type="Pfam" id="PF03018">
    <property type="entry name" value="Dirigent"/>
    <property type="match status" value="1"/>
</dbReference>
<sequence length="96" mass="10216">MQTATSLVFTAGEHAGSTLVMVGSVVSSEGPYETAVVGGTGAFRMARGYCVLKAVWSPTSVSTVYEERRMTPGLCIWAMHTATLLIILTKPYKADV</sequence>
<name>M8AKN9_TRIUA</name>
<keyword evidence="3 4" id="KW-0964">Secreted</keyword>
<comment type="similarity">
    <text evidence="1 4">Belongs to the plant dirigent protein family.</text>
</comment>
<protein>
    <recommendedName>
        <fullName evidence="4">Dirigent protein</fullName>
    </recommendedName>
</protein>
<dbReference type="GO" id="GO:0048046">
    <property type="term" value="C:apoplast"/>
    <property type="evidence" value="ECO:0007669"/>
    <property type="project" value="UniProtKB-SubCell"/>
</dbReference>
<dbReference type="Gene3D" id="2.40.480.10">
    <property type="entry name" value="Allene oxide cyclase-like"/>
    <property type="match status" value="1"/>
</dbReference>
<evidence type="ECO:0000313" key="5">
    <source>
        <dbReference type="EMBL" id="EMS65585.1"/>
    </source>
</evidence>
<proteinExistence type="inferred from homology"/>
<accession>M8AKN9</accession>
<evidence type="ECO:0000256" key="1">
    <source>
        <dbReference type="ARBA" id="ARBA00010746"/>
    </source>
</evidence>
<keyword evidence="4" id="KW-0052">Apoplast</keyword>
<evidence type="ECO:0000256" key="4">
    <source>
        <dbReference type="RuleBase" id="RU363099"/>
    </source>
</evidence>
<dbReference type="AlphaFoldDB" id="M8AKN9"/>
<evidence type="ECO:0000256" key="3">
    <source>
        <dbReference type="ARBA" id="ARBA00022525"/>
    </source>
</evidence>
<comment type="subcellular location">
    <subcellularLocation>
        <location evidence="4">Secreted</location>
        <location evidence="4">Extracellular space</location>
        <location evidence="4">Apoplast</location>
    </subcellularLocation>
</comment>
<dbReference type="InterPro" id="IPR004265">
    <property type="entry name" value="Dirigent"/>
</dbReference>
<comment type="subunit">
    <text evidence="2 4">Homodimer.</text>
</comment>
<gene>
    <name evidence="5" type="ORF">TRIUR3_26620</name>
</gene>
<comment type="function">
    <text evidence="4">Dirigent proteins impart stereoselectivity on the phenoxy radical-coupling reaction, yielding optically active lignans from two molecules of coniferyl alcohol in the biosynthesis of lignans, flavonolignans, and alkaloids and thus plays a central role in plant secondary metabolism.</text>
</comment>
<reference evidence="5" key="1">
    <citation type="journal article" date="2013" name="Nature">
        <title>Draft genome of the wheat A-genome progenitor Triticum urartu.</title>
        <authorList>
            <person name="Ling H.Q."/>
            <person name="Zhao S."/>
            <person name="Liu D."/>
            <person name="Wang J."/>
            <person name="Sun H."/>
            <person name="Zhang C."/>
            <person name="Fan H."/>
            <person name="Li D."/>
            <person name="Dong L."/>
            <person name="Tao Y."/>
            <person name="Gao C."/>
            <person name="Wu H."/>
            <person name="Li Y."/>
            <person name="Cui Y."/>
            <person name="Guo X."/>
            <person name="Zheng S."/>
            <person name="Wang B."/>
            <person name="Yu K."/>
            <person name="Liang Q."/>
            <person name="Yang W."/>
            <person name="Lou X."/>
            <person name="Chen J."/>
            <person name="Feng M."/>
            <person name="Jian J."/>
            <person name="Zhang X."/>
            <person name="Luo G."/>
            <person name="Jiang Y."/>
            <person name="Liu J."/>
            <person name="Wang Z."/>
            <person name="Sha Y."/>
            <person name="Zhang B."/>
            <person name="Wu H."/>
            <person name="Tang D."/>
            <person name="Shen Q."/>
            <person name="Xue P."/>
            <person name="Zou S."/>
            <person name="Wang X."/>
            <person name="Liu X."/>
            <person name="Wang F."/>
            <person name="Yang Y."/>
            <person name="An X."/>
            <person name="Dong Z."/>
            <person name="Zhang K."/>
            <person name="Zhang X."/>
            <person name="Luo M.C."/>
            <person name="Dvorak J."/>
            <person name="Tong Y."/>
            <person name="Wang J."/>
            <person name="Yang H."/>
            <person name="Li Z."/>
            <person name="Wang D."/>
            <person name="Zhang A."/>
            <person name="Wang J."/>
        </authorList>
    </citation>
    <scope>NUCLEOTIDE SEQUENCE</scope>
</reference>
<organism evidence="5">
    <name type="scientific">Triticum urartu</name>
    <name type="common">Red wild einkorn</name>
    <name type="synonym">Crithodium urartu</name>
    <dbReference type="NCBI Taxonomy" id="4572"/>
    <lineage>
        <taxon>Eukaryota</taxon>
        <taxon>Viridiplantae</taxon>
        <taxon>Streptophyta</taxon>
        <taxon>Embryophyta</taxon>
        <taxon>Tracheophyta</taxon>
        <taxon>Spermatophyta</taxon>
        <taxon>Magnoliopsida</taxon>
        <taxon>Liliopsida</taxon>
        <taxon>Poales</taxon>
        <taxon>Poaceae</taxon>
        <taxon>BOP clade</taxon>
        <taxon>Pooideae</taxon>
        <taxon>Triticodae</taxon>
        <taxon>Triticeae</taxon>
        <taxon>Triticinae</taxon>
        <taxon>Triticum</taxon>
    </lineage>
</organism>
<dbReference type="EMBL" id="KD042334">
    <property type="protein sequence ID" value="EMS65585.1"/>
    <property type="molecule type" value="Genomic_DNA"/>
</dbReference>
<dbReference type="GO" id="GO:0009699">
    <property type="term" value="P:phenylpropanoid biosynthetic process"/>
    <property type="evidence" value="ECO:0007669"/>
    <property type="project" value="UniProtKB-ARBA"/>
</dbReference>
<dbReference type="PANTHER" id="PTHR21495">
    <property type="entry name" value="NUCLEOPORIN-RELATED"/>
    <property type="match status" value="1"/>
</dbReference>
<evidence type="ECO:0000256" key="2">
    <source>
        <dbReference type="ARBA" id="ARBA00011738"/>
    </source>
</evidence>